<organism evidence="2 3">
    <name type="scientific">Burkholderia vietnamiensis</name>
    <dbReference type="NCBI Taxonomy" id="60552"/>
    <lineage>
        <taxon>Bacteria</taxon>
        <taxon>Pseudomonadati</taxon>
        <taxon>Pseudomonadota</taxon>
        <taxon>Betaproteobacteria</taxon>
        <taxon>Burkholderiales</taxon>
        <taxon>Burkholderiaceae</taxon>
        <taxon>Burkholderia</taxon>
        <taxon>Burkholderia cepacia complex</taxon>
    </lineage>
</organism>
<evidence type="ECO:0000313" key="3">
    <source>
        <dbReference type="Proteomes" id="UP000237632"/>
    </source>
</evidence>
<gene>
    <name evidence="2" type="ORF">C6T65_02765</name>
</gene>
<dbReference type="AlphaFoldDB" id="A0AA44Y442"/>
<dbReference type="GO" id="GO:0006508">
    <property type="term" value="P:proteolysis"/>
    <property type="evidence" value="ECO:0007669"/>
    <property type="project" value="UniProtKB-KW"/>
</dbReference>
<dbReference type="Proteomes" id="UP000237632">
    <property type="component" value="Unassembled WGS sequence"/>
</dbReference>
<feature type="region of interest" description="Disordered" evidence="1">
    <location>
        <begin position="175"/>
        <end position="227"/>
    </location>
</feature>
<evidence type="ECO:0000256" key="1">
    <source>
        <dbReference type="SAM" id="MobiDB-lite"/>
    </source>
</evidence>
<feature type="compositionally biased region" description="Low complexity" evidence="1">
    <location>
        <begin position="190"/>
        <end position="208"/>
    </location>
</feature>
<name>A0AA44Y442_BURVI</name>
<protein>
    <submittedName>
        <fullName evidence="2">ATP-dependent serine protease</fullName>
    </submittedName>
</protein>
<dbReference type="GO" id="GO:0008233">
    <property type="term" value="F:peptidase activity"/>
    <property type="evidence" value="ECO:0007669"/>
    <property type="project" value="UniProtKB-KW"/>
</dbReference>
<dbReference type="RefSeq" id="WP_059607139.1">
    <property type="nucleotide sequence ID" value="NZ_CADFFO010000004.1"/>
</dbReference>
<comment type="caution">
    <text evidence="2">The sequence shown here is derived from an EMBL/GenBank/DDBJ whole genome shotgun (WGS) entry which is preliminary data.</text>
</comment>
<proteinExistence type="predicted"/>
<keyword evidence="2" id="KW-0645">Protease</keyword>
<evidence type="ECO:0000313" key="2">
    <source>
        <dbReference type="EMBL" id="PRH43868.1"/>
    </source>
</evidence>
<keyword evidence="2" id="KW-0378">Hydrolase</keyword>
<accession>A0AA44Y442</accession>
<sequence>MRVLPSRRVRSRDTLLGAMNVRVQPRVTVSQRCRECGFMAFRASDTCPVCGTGNRPFAPLGRWRGGEPAALDRGAPPPEPTWVSRFAAAVRNAAIHRPRASSAPLLSVLTLVLLVGGYVTFDRTCRADPACRGHGATSTGAADAGVQVADTPALPVLPAPVYAFRRDETLASAAGPLADAGQPATVDGPRGAASSRHARASARAGAGAPTTLARQVPPLRDTDRARGGIRVADWKGGVPARRTHATRRVSWHARHLRRGATDAEMAYLYRGH</sequence>
<dbReference type="EMBL" id="PVHK01000022">
    <property type="protein sequence ID" value="PRH43868.1"/>
    <property type="molecule type" value="Genomic_DNA"/>
</dbReference>
<reference evidence="2 3" key="1">
    <citation type="submission" date="2018-03" db="EMBL/GenBank/DDBJ databases">
        <authorList>
            <person name="Nguyen K."/>
            <person name="Fouts D."/>
            <person name="Sutton G."/>
        </authorList>
    </citation>
    <scope>NUCLEOTIDE SEQUENCE [LARGE SCALE GENOMIC DNA]</scope>
    <source>
        <strain evidence="2 3">AU3578</strain>
    </source>
</reference>